<dbReference type="InterPro" id="IPR028889">
    <property type="entry name" value="USP"/>
</dbReference>
<dbReference type="InterPro" id="IPR050164">
    <property type="entry name" value="Peptidase_C19"/>
</dbReference>
<dbReference type="GO" id="GO:0006508">
    <property type="term" value="P:proteolysis"/>
    <property type="evidence" value="ECO:0007669"/>
    <property type="project" value="UniProtKB-KW"/>
</dbReference>
<evidence type="ECO:0000256" key="6">
    <source>
        <dbReference type="ARBA" id="ARBA00022801"/>
    </source>
</evidence>
<keyword evidence="6 9" id="KW-0378">Hydrolase</keyword>
<dbReference type="PANTHER" id="PTHR24006">
    <property type="entry name" value="UBIQUITIN CARBOXYL-TERMINAL HYDROLASE"/>
    <property type="match status" value="1"/>
</dbReference>
<keyword evidence="7" id="KW-0788">Thiol protease</keyword>
<dbReference type="PROSITE" id="PS50235">
    <property type="entry name" value="USP_3"/>
    <property type="match status" value="1"/>
</dbReference>
<gene>
    <name evidence="9" type="ORF">ElyMa_006821700</name>
</gene>
<dbReference type="GO" id="GO:0005634">
    <property type="term" value="C:nucleus"/>
    <property type="evidence" value="ECO:0007669"/>
    <property type="project" value="TreeGrafter"/>
</dbReference>
<keyword evidence="4" id="KW-0645">Protease</keyword>
<dbReference type="PROSITE" id="PS00973">
    <property type="entry name" value="USP_2"/>
    <property type="match status" value="1"/>
</dbReference>
<dbReference type="Pfam" id="PF00443">
    <property type="entry name" value="UCH"/>
    <property type="match status" value="1"/>
</dbReference>
<dbReference type="Proteomes" id="UP000762676">
    <property type="component" value="Unassembled WGS sequence"/>
</dbReference>
<evidence type="ECO:0000313" key="9">
    <source>
        <dbReference type="EMBL" id="GFS17415.1"/>
    </source>
</evidence>
<dbReference type="EC" id="3.4.19.12" evidence="3"/>
<proteinExistence type="inferred from homology"/>
<dbReference type="SUPFAM" id="SSF54001">
    <property type="entry name" value="Cysteine proteinases"/>
    <property type="match status" value="1"/>
</dbReference>
<evidence type="ECO:0000256" key="2">
    <source>
        <dbReference type="ARBA" id="ARBA00009085"/>
    </source>
</evidence>
<dbReference type="Gene3D" id="3.90.70.10">
    <property type="entry name" value="Cysteine proteinases"/>
    <property type="match status" value="1"/>
</dbReference>
<keyword evidence="5" id="KW-0833">Ubl conjugation pathway</keyword>
<feature type="domain" description="USP" evidence="8">
    <location>
        <begin position="1"/>
        <end position="149"/>
    </location>
</feature>
<dbReference type="GO" id="GO:0005829">
    <property type="term" value="C:cytosol"/>
    <property type="evidence" value="ECO:0007669"/>
    <property type="project" value="TreeGrafter"/>
</dbReference>
<dbReference type="InterPro" id="IPR038765">
    <property type="entry name" value="Papain-like_cys_pep_sf"/>
</dbReference>
<evidence type="ECO:0000256" key="3">
    <source>
        <dbReference type="ARBA" id="ARBA00012759"/>
    </source>
</evidence>
<evidence type="ECO:0000259" key="8">
    <source>
        <dbReference type="PROSITE" id="PS50235"/>
    </source>
</evidence>
<evidence type="ECO:0000256" key="7">
    <source>
        <dbReference type="ARBA" id="ARBA00022807"/>
    </source>
</evidence>
<dbReference type="GO" id="GO:0004843">
    <property type="term" value="F:cysteine-type deubiquitinase activity"/>
    <property type="evidence" value="ECO:0007669"/>
    <property type="project" value="UniProtKB-EC"/>
</dbReference>
<evidence type="ECO:0000256" key="1">
    <source>
        <dbReference type="ARBA" id="ARBA00000707"/>
    </source>
</evidence>
<evidence type="ECO:0000256" key="5">
    <source>
        <dbReference type="ARBA" id="ARBA00022786"/>
    </source>
</evidence>
<dbReference type="InterPro" id="IPR018200">
    <property type="entry name" value="USP_CS"/>
</dbReference>
<dbReference type="InterPro" id="IPR001394">
    <property type="entry name" value="Peptidase_C19_UCH"/>
</dbReference>
<evidence type="ECO:0000256" key="4">
    <source>
        <dbReference type="ARBA" id="ARBA00022670"/>
    </source>
</evidence>
<dbReference type="PANTHER" id="PTHR24006:SF888">
    <property type="entry name" value="UBIQUITIN CARBOXYL-TERMINAL HYDROLASE 30"/>
    <property type="match status" value="1"/>
</dbReference>
<dbReference type="EMBL" id="BMAT01013652">
    <property type="protein sequence ID" value="GFS17415.1"/>
    <property type="molecule type" value="Genomic_DNA"/>
</dbReference>
<evidence type="ECO:0000313" key="10">
    <source>
        <dbReference type="Proteomes" id="UP000762676"/>
    </source>
</evidence>
<accession>A0AAV4J4V6</accession>
<sequence length="152" mass="16705">MYQENATPRSTPSPATSSAPVNLLRTLHFDQQFTGTGLFLTNRGSPEIPRELSDINHNAPPERFSKLGSSLSGQPEFAYKLAAVVCHLGDVQLGHFVTYRRGTYDGGAGLKGAGSLSAKWWFTSDSTVHRVSTQQVFSSEAYMLFYERVAQT</sequence>
<protein>
    <recommendedName>
        <fullName evidence="3">ubiquitinyl hydrolase 1</fullName>
        <ecNumber evidence="3">3.4.19.12</ecNumber>
    </recommendedName>
</protein>
<name>A0AAV4J4V6_9GAST</name>
<comment type="catalytic activity">
    <reaction evidence="1">
        <text>Thiol-dependent hydrolysis of ester, thioester, amide, peptide and isopeptide bonds formed by the C-terminal Gly of ubiquitin (a 76-residue protein attached to proteins as an intracellular targeting signal).</text>
        <dbReference type="EC" id="3.4.19.12"/>
    </reaction>
</comment>
<dbReference type="AlphaFoldDB" id="A0AAV4J4V6"/>
<reference evidence="9 10" key="1">
    <citation type="journal article" date="2021" name="Elife">
        <title>Chloroplast acquisition without the gene transfer in kleptoplastic sea slugs, Plakobranchus ocellatus.</title>
        <authorList>
            <person name="Maeda T."/>
            <person name="Takahashi S."/>
            <person name="Yoshida T."/>
            <person name="Shimamura S."/>
            <person name="Takaki Y."/>
            <person name="Nagai Y."/>
            <person name="Toyoda A."/>
            <person name="Suzuki Y."/>
            <person name="Arimoto A."/>
            <person name="Ishii H."/>
            <person name="Satoh N."/>
            <person name="Nishiyama T."/>
            <person name="Hasebe M."/>
            <person name="Maruyama T."/>
            <person name="Minagawa J."/>
            <person name="Obokata J."/>
            <person name="Shigenobu S."/>
        </authorList>
    </citation>
    <scope>NUCLEOTIDE SEQUENCE [LARGE SCALE GENOMIC DNA]</scope>
</reference>
<comment type="caution">
    <text evidence="9">The sequence shown here is derived from an EMBL/GenBank/DDBJ whole genome shotgun (WGS) entry which is preliminary data.</text>
</comment>
<comment type="similarity">
    <text evidence="2">Belongs to the peptidase C19 family.</text>
</comment>
<organism evidence="9 10">
    <name type="scientific">Elysia marginata</name>
    <dbReference type="NCBI Taxonomy" id="1093978"/>
    <lineage>
        <taxon>Eukaryota</taxon>
        <taxon>Metazoa</taxon>
        <taxon>Spiralia</taxon>
        <taxon>Lophotrochozoa</taxon>
        <taxon>Mollusca</taxon>
        <taxon>Gastropoda</taxon>
        <taxon>Heterobranchia</taxon>
        <taxon>Euthyneura</taxon>
        <taxon>Panpulmonata</taxon>
        <taxon>Sacoglossa</taxon>
        <taxon>Placobranchoidea</taxon>
        <taxon>Plakobranchidae</taxon>
        <taxon>Elysia</taxon>
    </lineage>
</organism>
<dbReference type="GO" id="GO:0016579">
    <property type="term" value="P:protein deubiquitination"/>
    <property type="evidence" value="ECO:0007669"/>
    <property type="project" value="InterPro"/>
</dbReference>
<keyword evidence="10" id="KW-1185">Reference proteome</keyword>